<evidence type="ECO:0000313" key="2">
    <source>
        <dbReference type="Proteomes" id="UP000250235"/>
    </source>
</evidence>
<accession>A0A2Z7AGC0</accession>
<sequence length="355" mass="38628">MRIRPPELETSICDAKYHVSLIEIKIWNSATGAAVHGGPTLARDCARMAAQIRIRRGSPTVIEIKIWNSATGAAVHGGPTLARDCARMAAQISTCWPAVALPLCALVARHLGQHARCYEPPLARGDHLGRARWRMKIGRYAIEIKIWNSATGAAVHGGPTLARDCARMAAQIATCWPAAALPLCALVARHLGQHARCYEPPLARGDHLGIGNPPPGPAGHGGPTLARDCARMAAQIATCWPAAALPLCALVARHLGQHARCYEPPLARGDHLGRARWRMKIGRYAVRLPHDDARRSAARWLEVAHWLHYTAVDDDRWACHVARGRASRLARRCAAAAREFRGWRRPKSGDAPAMS</sequence>
<dbReference type="Proteomes" id="UP000250235">
    <property type="component" value="Unassembled WGS sequence"/>
</dbReference>
<gene>
    <name evidence="1" type="ORF">F511_25452</name>
</gene>
<proteinExistence type="predicted"/>
<reference evidence="1 2" key="1">
    <citation type="journal article" date="2015" name="Proc. Natl. Acad. Sci. U.S.A.">
        <title>The resurrection genome of Boea hygrometrica: A blueprint for survival of dehydration.</title>
        <authorList>
            <person name="Xiao L."/>
            <person name="Yang G."/>
            <person name="Zhang L."/>
            <person name="Yang X."/>
            <person name="Zhao S."/>
            <person name="Ji Z."/>
            <person name="Zhou Q."/>
            <person name="Hu M."/>
            <person name="Wang Y."/>
            <person name="Chen M."/>
            <person name="Xu Y."/>
            <person name="Jin H."/>
            <person name="Xiao X."/>
            <person name="Hu G."/>
            <person name="Bao F."/>
            <person name="Hu Y."/>
            <person name="Wan P."/>
            <person name="Li L."/>
            <person name="Deng X."/>
            <person name="Kuang T."/>
            <person name="Xiang C."/>
            <person name="Zhu J.K."/>
            <person name="Oliver M.J."/>
            <person name="He Y."/>
        </authorList>
    </citation>
    <scope>NUCLEOTIDE SEQUENCE [LARGE SCALE GENOMIC DNA]</scope>
    <source>
        <strain evidence="2">cv. XS01</strain>
    </source>
</reference>
<protein>
    <submittedName>
        <fullName evidence="1">Uncharacterized protein</fullName>
    </submittedName>
</protein>
<organism evidence="1 2">
    <name type="scientific">Dorcoceras hygrometricum</name>
    <dbReference type="NCBI Taxonomy" id="472368"/>
    <lineage>
        <taxon>Eukaryota</taxon>
        <taxon>Viridiplantae</taxon>
        <taxon>Streptophyta</taxon>
        <taxon>Embryophyta</taxon>
        <taxon>Tracheophyta</taxon>
        <taxon>Spermatophyta</taxon>
        <taxon>Magnoliopsida</taxon>
        <taxon>eudicotyledons</taxon>
        <taxon>Gunneridae</taxon>
        <taxon>Pentapetalae</taxon>
        <taxon>asterids</taxon>
        <taxon>lamiids</taxon>
        <taxon>Lamiales</taxon>
        <taxon>Gesneriaceae</taxon>
        <taxon>Didymocarpoideae</taxon>
        <taxon>Trichosporeae</taxon>
        <taxon>Loxocarpinae</taxon>
        <taxon>Dorcoceras</taxon>
    </lineage>
</organism>
<keyword evidence="2" id="KW-1185">Reference proteome</keyword>
<name>A0A2Z7AGC0_9LAMI</name>
<dbReference type="EMBL" id="KV017515">
    <property type="protein sequence ID" value="KZV18126.1"/>
    <property type="molecule type" value="Genomic_DNA"/>
</dbReference>
<evidence type="ECO:0000313" key="1">
    <source>
        <dbReference type="EMBL" id="KZV18126.1"/>
    </source>
</evidence>
<dbReference type="AlphaFoldDB" id="A0A2Z7AGC0"/>